<dbReference type="EMBL" id="JAPDRL010000033">
    <property type="protein sequence ID" value="KAJ9665034.1"/>
    <property type="molecule type" value="Genomic_DNA"/>
</dbReference>
<feature type="compositionally biased region" description="Basic residues" evidence="1">
    <location>
        <begin position="552"/>
        <end position="569"/>
    </location>
</feature>
<dbReference type="InterPro" id="IPR009057">
    <property type="entry name" value="Homeodomain-like_sf"/>
</dbReference>
<gene>
    <name evidence="3" type="ORF">H2201_004899</name>
</gene>
<dbReference type="SUPFAM" id="SSF46689">
    <property type="entry name" value="Homeodomain-like"/>
    <property type="match status" value="1"/>
</dbReference>
<dbReference type="Proteomes" id="UP001172684">
    <property type="component" value="Unassembled WGS sequence"/>
</dbReference>
<comment type="caution">
    <text evidence="3">The sequence shown here is derived from an EMBL/GenBank/DDBJ whole genome shotgun (WGS) entry which is preliminary data.</text>
</comment>
<dbReference type="Gene3D" id="1.20.58.1880">
    <property type="match status" value="1"/>
</dbReference>
<evidence type="ECO:0000313" key="3">
    <source>
        <dbReference type="EMBL" id="KAJ9665034.1"/>
    </source>
</evidence>
<feature type="compositionally biased region" description="Low complexity" evidence="1">
    <location>
        <begin position="350"/>
        <end position="368"/>
    </location>
</feature>
<dbReference type="InterPro" id="IPR001005">
    <property type="entry name" value="SANT/Myb"/>
</dbReference>
<feature type="compositionally biased region" description="Basic residues" evidence="1">
    <location>
        <begin position="8"/>
        <end position="22"/>
    </location>
</feature>
<feature type="compositionally biased region" description="Polar residues" evidence="1">
    <location>
        <begin position="131"/>
        <end position="143"/>
    </location>
</feature>
<accession>A0ABQ9NRI0</accession>
<dbReference type="InterPro" id="IPR039467">
    <property type="entry name" value="TFIIIB_B''_Myb"/>
</dbReference>
<feature type="compositionally biased region" description="Low complexity" evidence="1">
    <location>
        <begin position="304"/>
        <end position="319"/>
    </location>
</feature>
<feature type="compositionally biased region" description="Basic residues" evidence="1">
    <location>
        <begin position="512"/>
        <end position="521"/>
    </location>
</feature>
<feature type="compositionally biased region" description="Basic and acidic residues" evidence="1">
    <location>
        <begin position="216"/>
        <end position="235"/>
    </location>
</feature>
<dbReference type="SMART" id="SM00717">
    <property type="entry name" value="SANT"/>
    <property type="match status" value="1"/>
</dbReference>
<feature type="compositionally biased region" description="Acidic residues" evidence="1">
    <location>
        <begin position="915"/>
        <end position="925"/>
    </location>
</feature>
<evidence type="ECO:0000259" key="2">
    <source>
        <dbReference type="SMART" id="SM00717"/>
    </source>
</evidence>
<feature type="region of interest" description="Disordered" evidence="1">
    <location>
        <begin position="856"/>
        <end position="925"/>
    </location>
</feature>
<feature type="compositionally biased region" description="Basic and acidic residues" evidence="1">
    <location>
        <begin position="632"/>
        <end position="672"/>
    </location>
</feature>
<feature type="compositionally biased region" description="Polar residues" evidence="1">
    <location>
        <begin position="570"/>
        <end position="579"/>
    </location>
</feature>
<evidence type="ECO:0000313" key="4">
    <source>
        <dbReference type="Proteomes" id="UP001172684"/>
    </source>
</evidence>
<feature type="compositionally biased region" description="Low complexity" evidence="1">
    <location>
        <begin position="88"/>
        <end position="99"/>
    </location>
</feature>
<evidence type="ECO:0000256" key="1">
    <source>
        <dbReference type="SAM" id="MobiDB-lite"/>
    </source>
</evidence>
<organism evidence="3 4">
    <name type="scientific">Coniosporium apollinis</name>
    <dbReference type="NCBI Taxonomy" id="61459"/>
    <lineage>
        <taxon>Eukaryota</taxon>
        <taxon>Fungi</taxon>
        <taxon>Dikarya</taxon>
        <taxon>Ascomycota</taxon>
        <taxon>Pezizomycotina</taxon>
        <taxon>Dothideomycetes</taxon>
        <taxon>Dothideomycetes incertae sedis</taxon>
        <taxon>Coniosporium</taxon>
    </lineage>
</organism>
<feature type="compositionally biased region" description="Basic and acidic residues" evidence="1">
    <location>
        <begin position="682"/>
        <end position="691"/>
    </location>
</feature>
<dbReference type="Pfam" id="PF15963">
    <property type="entry name" value="Myb_DNA-bind_7"/>
    <property type="match status" value="1"/>
</dbReference>
<sequence length="925" mass="98729">MMLDQHKSGKKLAPKAPQRRRPGVGAASQNTSQAASQAASPAAATPTTEDQAPPRAEVTTATAPSTQLISPDESRKPSQALASPSEDPAPAAATTPTAAIGNAPEQAASASDEVPAAKPSQSGPSPAVKVTKSTNSDQPSAGTTKDVVSDIAGPQSSTRNTPAAGESHAIGSEEGSSEPPSAPAVSTSIERPAPAVNTREETSTSNEPEQATAGLDVRHAGQGDSAEQRNSRRQQDIPSRSPPPVTKPTTHARDENEGQTPERSPKRRRVEPPGQAQQTSTTSPEQLEAPTTVSEGPSTGTEQTAPAPGTEGTPPSTEETTNDSNVQKKAKALAALAGEKKVAPSRTAKTTRGSTRQAAAAASTAQSGEDSVTVPQEDEQNGPSQTEVGTAAAKPTSKSHAPRGTKRATAKAKTAPTTQLGANADTQDSNEAAPNPSDETSATTAEDAGTQGGAEAGAPSAAVKKVRKPRKDKGVPRNRGLATADGETRPVEGEAQTEGGAEVQGDAAARTQKPRKPRKKPTTPSAPEETPGPSTTADEGEQVGDLGTAPARKPKPKPKPKSKNPRKRTSATTEPNAEATTDGEAGQTSAGADRDSQSALLKKRGGRKRAETPENAEEVTVDPTQTTMFDIATERRQGQLSQREKAMREINWDEVKRKRQEEMDRDDARRSNQADVESALNEAERAQEVRKAQSGGVKMKLVNGRMVVDNSSTHIDRRAEAMEEDEDLVEVEEDDLTVRMTTRTYLGEGRKDPVERRMVNRKNKNWSEAETEAFYDALKMFGIDFFVISKLFPGKTRRHIKLKFVREERADPARVNAALVGERVPIDFDYFVANYREDQRPEKWVDPKELKAELEEMDKQDEEEFQRQRMELAEQAKNRKAFEAGGGEEEGDRPKGKGKKKADKIKAAAPAGREEDVEVLETFED</sequence>
<dbReference type="PANTHER" id="PTHR22929">
    <property type="entry name" value="RNA POLYMERASE III TRANSCRIPTION INITIATION FACTOR B"/>
    <property type="match status" value="1"/>
</dbReference>
<feature type="compositionally biased region" description="Basic and acidic residues" evidence="1">
    <location>
        <begin position="865"/>
        <end position="882"/>
    </location>
</feature>
<feature type="domain" description="Myb-like" evidence="2">
    <location>
        <begin position="762"/>
        <end position="810"/>
    </location>
</feature>
<dbReference type="CDD" id="cd00167">
    <property type="entry name" value="SANT"/>
    <property type="match status" value="1"/>
</dbReference>
<feature type="compositionally biased region" description="Basic residues" evidence="1">
    <location>
        <begin position="400"/>
        <end position="410"/>
    </location>
</feature>
<feature type="compositionally biased region" description="Polar residues" evidence="1">
    <location>
        <begin position="275"/>
        <end position="303"/>
    </location>
</feature>
<feature type="compositionally biased region" description="Low complexity" evidence="1">
    <location>
        <begin position="26"/>
        <end position="48"/>
    </location>
</feature>
<feature type="compositionally biased region" description="Polar residues" evidence="1">
    <location>
        <begin position="59"/>
        <end position="69"/>
    </location>
</feature>
<feature type="compositionally biased region" description="Polar residues" evidence="1">
    <location>
        <begin position="419"/>
        <end position="444"/>
    </location>
</feature>
<proteinExistence type="predicted"/>
<feature type="region of interest" description="Disordered" evidence="1">
    <location>
        <begin position="1"/>
        <end position="695"/>
    </location>
</feature>
<keyword evidence="4" id="KW-1185">Reference proteome</keyword>
<name>A0ABQ9NRI0_9PEZI</name>
<protein>
    <recommendedName>
        <fullName evidence="2">Myb-like domain-containing protein</fullName>
    </recommendedName>
</protein>
<reference evidence="3" key="1">
    <citation type="submission" date="2022-10" db="EMBL/GenBank/DDBJ databases">
        <title>Culturing micro-colonial fungi from biological soil crusts in the Mojave desert and describing Neophaeococcomyces mojavensis, and introducing the new genera and species Taxawa tesnikishii.</title>
        <authorList>
            <person name="Kurbessoian T."/>
            <person name="Stajich J.E."/>
        </authorList>
    </citation>
    <scope>NUCLEOTIDE SEQUENCE</scope>
    <source>
        <strain evidence="3">TK_1</strain>
    </source>
</reference>
<dbReference type="PANTHER" id="PTHR22929:SF0">
    <property type="entry name" value="TRANSCRIPTION FACTOR TFIIIB COMPONENT B'' HOMOLOG"/>
    <property type="match status" value="1"/>
</dbReference>